<reference evidence="1 2" key="1">
    <citation type="journal article" date="2015" name="Nature">
        <title>rRNA introns, odd ribosomes, and small enigmatic genomes across a large radiation of phyla.</title>
        <authorList>
            <person name="Brown C.T."/>
            <person name="Hug L.A."/>
            <person name="Thomas B.C."/>
            <person name="Sharon I."/>
            <person name="Castelle C.J."/>
            <person name="Singh A."/>
            <person name="Wilkins M.J."/>
            <person name="Williams K.H."/>
            <person name="Banfield J.F."/>
        </authorList>
    </citation>
    <scope>NUCLEOTIDE SEQUENCE [LARGE SCALE GENOMIC DNA]</scope>
</reference>
<dbReference type="PANTHER" id="PTHR39189">
    <property type="entry name" value="UPF0173 METAL-DEPENDENT HYDROLASE YTKL"/>
    <property type="match status" value="1"/>
</dbReference>
<dbReference type="AlphaFoldDB" id="A0A0G0PX50"/>
<evidence type="ECO:0000313" key="2">
    <source>
        <dbReference type="Proteomes" id="UP000034137"/>
    </source>
</evidence>
<dbReference type="Proteomes" id="UP000034137">
    <property type="component" value="Unassembled WGS sequence"/>
</dbReference>
<dbReference type="PANTHER" id="PTHR39189:SF1">
    <property type="entry name" value="UPF0173 METAL-DEPENDENT HYDROLASE YTKL"/>
    <property type="match status" value="1"/>
</dbReference>
<dbReference type="Pfam" id="PF13483">
    <property type="entry name" value="Lactamase_B_3"/>
    <property type="match status" value="1"/>
</dbReference>
<dbReference type="InterPro" id="IPR036866">
    <property type="entry name" value="RibonucZ/Hydroxyglut_hydro"/>
</dbReference>
<organism evidence="1 2">
    <name type="scientific">Candidatus Falkowbacteria bacterium GW2011_GWF2_39_8</name>
    <dbReference type="NCBI Taxonomy" id="1618642"/>
    <lineage>
        <taxon>Bacteria</taxon>
        <taxon>Candidatus Falkowiibacteriota</taxon>
    </lineage>
</organism>
<keyword evidence="1" id="KW-0378">Hydrolase</keyword>
<comment type="caution">
    <text evidence="1">The sequence shown here is derived from an EMBL/GenBank/DDBJ whole genome shotgun (WGS) entry which is preliminary data.</text>
</comment>
<dbReference type="EMBL" id="LBXO01000025">
    <property type="protein sequence ID" value="KKR32719.1"/>
    <property type="molecule type" value="Genomic_DNA"/>
</dbReference>
<evidence type="ECO:0000313" key="1">
    <source>
        <dbReference type="EMBL" id="KKR32719.1"/>
    </source>
</evidence>
<dbReference type="SUPFAM" id="SSF56281">
    <property type="entry name" value="Metallo-hydrolase/oxidoreductase"/>
    <property type="match status" value="1"/>
</dbReference>
<dbReference type="Gene3D" id="3.60.15.10">
    <property type="entry name" value="Ribonuclease Z/Hydroxyacylglutathione hydrolase-like"/>
    <property type="match status" value="1"/>
</dbReference>
<sequence length="214" mass="23909">MYITWLGQSCFKMQDKAGSDAVTLITDPFDNSIGLRMPKMEANILTVSHGHKDHNNLESVKGNPYTIDAPGEYEIKDVAIEGVEVFHDDKEGKERGNVVAYRIDMDDITIVHLGDLGHTLNSKQLEVLAGVDILLIPVGGKYTIDAKKAVEVVSQIEPRIVIPMHYKVDGLKEDIDGVEKFIKELGVKPRTEEKLKISKRDLPQDEMELVILNC</sequence>
<protein>
    <submittedName>
        <fullName evidence="1">Zn-dependent hydrolase of the beta-lactamase fold-like protein</fullName>
    </submittedName>
</protein>
<name>A0A0G0PX50_9BACT</name>
<accession>A0A0G0PX50</accession>
<dbReference type="GO" id="GO:0016787">
    <property type="term" value="F:hydrolase activity"/>
    <property type="evidence" value="ECO:0007669"/>
    <property type="project" value="UniProtKB-KW"/>
</dbReference>
<proteinExistence type="predicted"/>
<gene>
    <name evidence="1" type="ORF">UT64_C0025G0008</name>
</gene>